<dbReference type="Proteomes" id="UP000187408">
    <property type="component" value="Unassembled WGS sequence"/>
</dbReference>
<comment type="pathway">
    <text evidence="2 9">Cofactor biosynthesis; biotin biosynthesis.</text>
</comment>
<dbReference type="GO" id="GO:0008710">
    <property type="term" value="F:8-amino-7-oxononanoate synthase activity"/>
    <property type="evidence" value="ECO:0007669"/>
    <property type="project" value="UniProtKB-UniRule"/>
</dbReference>
<evidence type="ECO:0000256" key="4">
    <source>
        <dbReference type="ARBA" id="ARBA00022679"/>
    </source>
</evidence>
<dbReference type="GO" id="GO:0009102">
    <property type="term" value="P:biotin biosynthetic process"/>
    <property type="evidence" value="ECO:0007669"/>
    <property type="project" value="UniProtKB-UniRule"/>
</dbReference>
<dbReference type="STRING" id="1914305.BLW93_06695"/>
<dbReference type="NCBIfam" id="TIGR00858">
    <property type="entry name" value="bioF"/>
    <property type="match status" value="1"/>
</dbReference>
<dbReference type="GO" id="GO:0030170">
    <property type="term" value="F:pyridoxal phosphate binding"/>
    <property type="evidence" value="ECO:0007669"/>
    <property type="project" value="InterPro"/>
</dbReference>
<dbReference type="EMBL" id="MOEN01000026">
    <property type="protein sequence ID" value="OMH40139.1"/>
    <property type="molecule type" value="Genomic_DNA"/>
</dbReference>
<comment type="function">
    <text evidence="9">Catalyzes the decarboxylative condensation of pimeloyl-[acyl-carrier protein] and L-alanine to produce 8-amino-7-oxononanoate (AON), [acyl-carrier protein], and carbon dioxide.</text>
</comment>
<protein>
    <recommendedName>
        <fullName evidence="9">8-amino-7-ketopelargonate synthase</fullName>
        <ecNumber evidence="9">2.3.1.47</ecNumber>
    </recommendedName>
</protein>
<dbReference type="Gene3D" id="3.40.640.10">
    <property type="entry name" value="Type I PLP-dependent aspartate aminotransferase-like (Major domain)"/>
    <property type="match status" value="1"/>
</dbReference>
<evidence type="ECO:0000256" key="2">
    <source>
        <dbReference type="ARBA" id="ARBA00004746"/>
    </source>
</evidence>
<dbReference type="InterPro" id="IPR015421">
    <property type="entry name" value="PyrdxlP-dep_Trfase_major"/>
</dbReference>
<evidence type="ECO:0000256" key="8">
    <source>
        <dbReference type="PIRSR" id="PIRSR604723-51"/>
    </source>
</evidence>
<evidence type="ECO:0000256" key="9">
    <source>
        <dbReference type="RuleBase" id="RU003693"/>
    </source>
</evidence>
<sequence>MDIKKIIKTLKGKNLYRQLKTIERAERVYVYIDGKRYINFSSNDYLSLAFDAELNAKHQNCLKKWPAGSGAARLVTGNFSIHEELEKKLAEIKKTEAALLFSCGYMANLGILSSLLGEKDAIFSDELNHASLIDGCRLSKAKVFIYKHRDTNHLKELLKKNRDKFETIAIVTDSVFSMDGDIAPLDELLKLAKDYNAYLIIDDAHATGVIGNSSLDFFNLKPTKRTIIMGTLGKALGTFGAFVASTKEMKEFFTNRARTFIFTTAIPPHIACMTLENLKEIQPRMVRLRKNIYLFSKLTGIKSQTAIFPLIIGDSGEALKISEKLLKKGFIIPAIRPPTVPEGTARLRITIAAGHSEEELRKLAETIKSLI</sequence>
<evidence type="ECO:0000256" key="5">
    <source>
        <dbReference type="ARBA" id="ARBA00022756"/>
    </source>
</evidence>
<dbReference type="PROSITE" id="PS00599">
    <property type="entry name" value="AA_TRANSFER_CLASS_2"/>
    <property type="match status" value="1"/>
</dbReference>
<keyword evidence="5" id="KW-0093">Biotin biosynthesis</keyword>
<evidence type="ECO:0000313" key="12">
    <source>
        <dbReference type="Proteomes" id="UP000187408"/>
    </source>
</evidence>
<reference evidence="11 12" key="1">
    <citation type="submission" date="2016-10" db="EMBL/GenBank/DDBJ databases">
        <title>Genome sequence of a sulfur-reducing bacterium Desulfurobacterium indicum K6013.</title>
        <authorList>
            <person name="Cao J."/>
            <person name="Shao Z."/>
            <person name="Alain K."/>
            <person name="Jebbar M."/>
        </authorList>
    </citation>
    <scope>NUCLEOTIDE SEQUENCE [LARGE SCALE GENOMIC DNA]</scope>
    <source>
        <strain evidence="11 12">K6013</strain>
    </source>
</reference>
<dbReference type="PANTHER" id="PTHR13693">
    <property type="entry name" value="CLASS II AMINOTRANSFERASE/8-AMINO-7-OXONONANOATE SYNTHASE"/>
    <property type="match status" value="1"/>
</dbReference>
<comment type="caution">
    <text evidence="11">The sequence shown here is derived from an EMBL/GenBank/DDBJ whole genome shotgun (WGS) entry which is preliminary data.</text>
</comment>
<comment type="similarity">
    <text evidence="9">Belongs to the class-II pyridoxal-phosphate-dependent aminotransferase family. BioF subfamily.</text>
</comment>
<dbReference type="EC" id="2.3.1.47" evidence="9"/>
<dbReference type="RefSeq" id="WP_076713328.1">
    <property type="nucleotide sequence ID" value="NZ_MOEN01000026.1"/>
</dbReference>
<dbReference type="CDD" id="cd06454">
    <property type="entry name" value="KBL_like"/>
    <property type="match status" value="1"/>
</dbReference>
<comment type="subunit">
    <text evidence="3 9">Homodimer.</text>
</comment>
<evidence type="ECO:0000256" key="3">
    <source>
        <dbReference type="ARBA" id="ARBA00011738"/>
    </source>
</evidence>
<dbReference type="Pfam" id="PF00155">
    <property type="entry name" value="Aminotran_1_2"/>
    <property type="match status" value="1"/>
</dbReference>
<proteinExistence type="inferred from homology"/>
<dbReference type="InterPro" id="IPR015424">
    <property type="entry name" value="PyrdxlP-dep_Trfase"/>
</dbReference>
<dbReference type="InterPro" id="IPR004839">
    <property type="entry name" value="Aminotransferase_I/II_large"/>
</dbReference>
<dbReference type="InterPro" id="IPR004723">
    <property type="entry name" value="AONS_Archaea/Proteobacteria"/>
</dbReference>
<dbReference type="InterPro" id="IPR015422">
    <property type="entry name" value="PyrdxlP-dep_Trfase_small"/>
</dbReference>
<comment type="cofactor">
    <cofactor evidence="1 8 9">
        <name>pyridoxal 5'-phosphate</name>
        <dbReference type="ChEBI" id="CHEBI:597326"/>
    </cofactor>
</comment>
<dbReference type="Gene3D" id="3.90.1150.10">
    <property type="entry name" value="Aspartate Aminotransferase, domain 1"/>
    <property type="match status" value="1"/>
</dbReference>
<accession>A0A1R1MK45</accession>
<dbReference type="AlphaFoldDB" id="A0A1R1MK45"/>
<dbReference type="InterPro" id="IPR001917">
    <property type="entry name" value="Aminotrans_II_pyridoxalP_BS"/>
</dbReference>
<name>A0A1R1MK45_9BACT</name>
<dbReference type="UniPathway" id="UPA00078"/>
<comment type="catalytic activity">
    <reaction evidence="7 9">
        <text>6-carboxyhexanoyl-[ACP] + L-alanine + H(+) = (8S)-8-amino-7-oxononanoate + holo-[ACP] + CO2</text>
        <dbReference type="Rhea" id="RHEA:42288"/>
        <dbReference type="Rhea" id="RHEA-COMP:9685"/>
        <dbReference type="Rhea" id="RHEA-COMP:9955"/>
        <dbReference type="ChEBI" id="CHEBI:15378"/>
        <dbReference type="ChEBI" id="CHEBI:16526"/>
        <dbReference type="ChEBI" id="CHEBI:57972"/>
        <dbReference type="ChEBI" id="CHEBI:64479"/>
        <dbReference type="ChEBI" id="CHEBI:78846"/>
        <dbReference type="ChEBI" id="CHEBI:149468"/>
        <dbReference type="EC" id="2.3.1.47"/>
    </reaction>
</comment>
<keyword evidence="12" id="KW-1185">Reference proteome</keyword>
<gene>
    <name evidence="11" type="ORF">BLW93_06695</name>
</gene>
<keyword evidence="4 9" id="KW-0808">Transferase</keyword>
<evidence type="ECO:0000259" key="10">
    <source>
        <dbReference type="Pfam" id="PF00155"/>
    </source>
</evidence>
<dbReference type="InterPro" id="IPR050087">
    <property type="entry name" value="AON_synthase_class-II"/>
</dbReference>
<keyword evidence="6 8" id="KW-0663">Pyridoxal phosphate</keyword>
<feature type="domain" description="Aminotransferase class I/classII large" evidence="10">
    <location>
        <begin position="37"/>
        <end position="367"/>
    </location>
</feature>
<feature type="modified residue" description="N6-(pyridoxal phosphate)lysine" evidence="8">
    <location>
        <position position="234"/>
    </location>
</feature>
<evidence type="ECO:0000313" key="11">
    <source>
        <dbReference type="EMBL" id="OMH40139.1"/>
    </source>
</evidence>
<evidence type="ECO:0000256" key="7">
    <source>
        <dbReference type="ARBA" id="ARBA00047715"/>
    </source>
</evidence>
<dbReference type="OrthoDB" id="9807157at2"/>
<evidence type="ECO:0000256" key="1">
    <source>
        <dbReference type="ARBA" id="ARBA00001933"/>
    </source>
</evidence>
<evidence type="ECO:0000256" key="6">
    <source>
        <dbReference type="ARBA" id="ARBA00022898"/>
    </source>
</evidence>
<organism evidence="11 12">
    <name type="scientific">Desulfurobacterium indicum</name>
    <dbReference type="NCBI Taxonomy" id="1914305"/>
    <lineage>
        <taxon>Bacteria</taxon>
        <taxon>Pseudomonadati</taxon>
        <taxon>Aquificota</taxon>
        <taxon>Aquificia</taxon>
        <taxon>Desulfurobacteriales</taxon>
        <taxon>Desulfurobacteriaceae</taxon>
        <taxon>Desulfurobacterium</taxon>
    </lineage>
</organism>
<dbReference type="SUPFAM" id="SSF53383">
    <property type="entry name" value="PLP-dependent transferases"/>
    <property type="match status" value="1"/>
</dbReference>